<reference evidence="3 4" key="1">
    <citation type="submission" date="2024-04" db="EMBL/GenBank/DDBJ databases">
        <title>Luteolibacter sp. isolated from soil.</title>
        <authorList>
            <person name="An J."/>
        </authorList>
    </citation>
    <scope>NUCLEOTIDE SEQUENCE [LARGE SCALE GENOMIC DNA]</scope>
    <source>
        <strain evidence="3 4">Y139</strain>
    </source>
</reference>
<evidence type="ECO:0000313" key="3">
    <source>
        <dbReference type="EMBL" id="MEK7950530.1"/>
    </source>
</evidence>
<feature type="chain" id="PRO_5046198635" evidence="2">
    <location>
        <begin position="18"/>
        <end position="220"/>
    </location>
</feature>
<feature type="compositionally biased region" description="Basic and acidic residues" evidence="1">
    <location>
        <begin position="182"/>
        <end position="192"/>
    </location>
</feature>
<feature type="region of interest" description="Disordered" evidence="1">
    <location>
        <begin position="181"/>
        <end position="220"/>
    </location>
</feature>
<proteinExistence type="predicted"/>
<name>A0ABU9AS41_9BACT</name>
<comment type="caution">
    <text evidence="3">The sequence shown here is derived from an EMBL/GenBank/DDBJ whole genome shotgun (WGS) entry which is preliminary data.</text>
</comment>
<feature type="signal peptide" evidence="2">
    <location>
        <begin position="1"/>
        <end position="17"/>
    </location>
</feature>
<evidence type="ECO:0000256" key="1">
    <source>
        <dbReference type="SAM" id="MobiDB-lite"/>
    </source>
</evidence>
<dbReference type="RefSeq" id="WP_341404138.1">
    <property type="nucleotide sequence ID" value="NZ_JBBUKT010000003.1"/>
</dbReference>
<dbReference type="Proteomes" id="UP001371305">
    <property type="component" value="Unassembled WGS sequence"/>
</dbReference>
<organism evidence="3 4">
    <name type="scientific">Luteolibacter soli</name>
    <dbReference type="NCBI Taxonomy" id="3135280"/>
    <lineage>
        <taxon>Bacteria</taxon>
        <taxon>Pseudomonadati</taxon>
        <taxon>Verrucomicrobiota</taxon>
        <taxon>Verrucomicrobiia</taxon>
        <taxon>Verrucomicrobiales</taxon>
        <taxon>Verrucomicrobiaceae</taxon>
        <taxon>Luteolibacter</taxon>
    </lineage>
</organism>
<keyword evidence="4" id="KW-1185">Reference proteome</keyword>
<evidence type="ECO:0000256" key="2">
    <source>
        <dbReference type="SAM" id="SignalP"/>
    </source>
</evidence>
<dbReference type="EMBL" id="JBBUKT010000003">
    <property type="protein sequence ID" value="MEK7950530.1"/>
    <property type="molecule type" value="Genomic_DNA"/>
</dbReference>
<evidence type="ECO:0000313" key="4">
    <source>
        <dbReference type="Proteomes" id="UP001371305"/>
    </source>
</evidence>
<accession>A0ABU9AS41</accession>
<gene>
    <name evidence="3" type="ORF">WKV53_08490</name>
</gene>
<sequence length="220" mass="23413">MIRTALLLFSLVSTLHADVTLDIEAFGKSLGGWDAKSKHACDYDLSGSSYRTYRPEITPTPDGGIFASVRIDHRRGWLASDDHAVLEVTIDKNGSIVSAQSNLALQGKTISSDVIRTGGNVGAGVPGVGAVVKVGADMTADLSSKLLREKIVEPGRVNFPSAVRHNYNLIFQAIRTASDLAPKQEEAKKPEEPVQGPVKPPTSAAKLEVPGAGEKTEIKK</sequence>
<keyword evidence="2" id="KW-0732">Signal</keyword>
<protein>
    <submittedName>
        <fullName evidence="3">Uncharacterized protein</fullName>
    </submittedName>
</protein>